<keyword evidence="1" id="KW-0732">Signal</keyword>
<dbReference type="PROSITE" id="PS51502">
    <property type="entry name" value="S_R_A_B_BARREL"/>
    <property type="match status" value="1"/>
</dbReference>
<dbReference type="Gene3D" id="3.30.70.100">
    <property type="match status" value="1"/>
</dbReference>
<keyword evidence="4" id="KW-1185">Reference proteome</keyword>
<feature type="chain" id="PRO_5047423815" evidence="1">
    <location>
        <begin position="19"/>
        <end position="119"/>
    </location>
</feature>
<proteinExistence type="predicted"/>
<feature type="domain" description="Stress-response A/B barrel" evidence="2">
    <location>
        <begin position="24"/>
        <end position="116"/>
    </location>
</feature>
<feature type="signal peptide" evidence="1">
    <location>
        <begin position="1"/>
        <end position="18"/>
    </location>
</feature>
<name>A0ABW6CUU1_9BACT</name>
<dbReference type="SMART" id="SM00886">
    <property type="entry name" value="Dabb"/>
    <property type="match status" value="1"/>
</dbReference>
<dbReference type="InterPro" id="IPR013097">
    <property type="entry name" value="Dabb"/>
</dbReference>
<evidence type="ECO:0000313" key="3">
    <source>
        <dbReference type="EMBL" id="MFD3274715.1"/>
    </source>
</evidence>
<reference evidence="3 4" key="1">
    <citation type="submission" date="2024-03" db="EMBL/GenBank/DDBJ databases">
        <title>Aquirufa genome sequencing.</title>
        <authorList>
            <person name="Pitt A."/>
            <person name="Hahn M.W."/>
        </authorList>
    </citation>
    <scope>NUCLEOTIDE SEQUENCE [LARGE SCALE GENOMIC DNA]</scope>
    <source>
        <strain evidence="3 4">PLAD-142S6K</strain>
    </source>
</reference>
<evidence type="ECO:0000313" key="4">
    <source>
        <dbReference type="Proteomes" id="UP001598114"/>
    </source>
</evidence>
<dbReference type="Pfam" id="PF07876">
    <property type="entry name" value="Dabb"/>
    <property type="match status" value="1"/>
</dbReference>
<dbReference type="RefSeq" id="WP_377974182.1">
    <property type="nucleotide sequence ID" value="NZ_JBBKYA010000001.1"/>
</dbReference>
<dbReference type="Proteomes" id="UP001598114">
    <property type="component" value="Unassembled WGS sequence"/>
</dbReference>
<organism evidence="3 4">
    <name type="scientific">Aquirufa echingensis</name>
    <dbReference type="NCBI Taxonomy" id="3096516"/>
    <lineage>
        <taxon>Bacteria</taxon>
        <taxon>Pseudomonadati</taxon>
        <taxon>Bacteroidota</taxon>
        <taxon>Cytophagia</taxon>
        <taxon>Cytophagales</taxon>
        <taxon>Flectobacillaceae</taxon>
        <taxon>Aquirufa</taxon>
    </lineage>
</organism>
<evidence type="ECO:0000259" key="2">
    <source>
        <dbReference type="PROSITE" id="PS51502"/>
    </source>
</evidence>
<comment type="caution">
    <text evidence="3">The sequence shown here is derived from an EMBL/GenBank/DDBJ whole genome shotgun (WGS) entry which is preliminary data.</text>
</comment>
<protein>
    <submittedName>
        <fullName evidence="3">Dabb family protein</fullName>
    </submittedName>
</protein>
<dbReference type="InterPro" id="IPR011008">
    <property type="entry name" value="Dimeric_a/b-barrel"/>
</dbReference>
<dbReference type="EMBL" id="JBBKYA010000001">
    <property type="protein sequence ID" value="MFD3274715.1"/>
    <property type="molecule type" value="Genomic_DNA"/>
</dbReference>
<gene>
    <name evidence="3" type="ORF">SKC38_00565</name>
</gene>
<sequence>MKAILFASLILLSLTSYGQTAKPFKHAVTITFASHATDAQIQEVDNSFQSLTKLAVVKGYEWGKVIDPKDPSKKQHVYIFTFDRESDLPIYGQSKEHLAHIKVGADITIGVSAIDYFVQ</sequence>
<evidence type="ECO:0000256" key="1">
    <source>
        <dbReference type="SAM" id="SignalP"/>
    </source>
</evidence>
<accession>A0ABW6CUU1</accession>
<dbReference type="SUPFAM" id="SSF54909">
    <property type="entry name" value="Dimeric alpha+beta barrel"/>
    <property type="match status" value="1"/>
</dbReference>